<evidence type="ECO:0000256" key="3">
    <source>
        <dbReference type="ARBA" id="ARBA00023315"/>
    </source>
</evidence>
<evidence type="ECO:0000256" key="2">
    <source>
        <dbReference type="ARBA" id="ARBA00022679"/>
    </source>
</evidence>
<comment type="similarity">
    <text evidence="1">Belongs to the antibiotic N-acetyltransferase family.</text>
</comment>
<feature type="compositionally biased region" description="Pro residues" evidence="4">
    <location>
        <begin position="37"/>
        <end position="47"/>
    </location>
</feature>
<sequence length="1374" mass="144642">MRDRTADLVAALAEILPPDTDAAALADALWLAAASPAPGPAPAPADPAPSGAPDAAGTRAAAPPAPTATGPAPDGAPPTGPADGAAPDGRPSARTGPGPGAGPAPGTATTRALPQALALGRSLRALKRRYPNGPRRTLDLDATTHAYARTGELLPVLRSEPEPWFEALVLTDRAPSMGLWQDTLAEFTTLLAGLGAFRRIRALNLDLDPRPAVTDPLGRPVDHHRLTGRRRLLLVLSDCAGPSWRDPAVWQLLHAWSAGGPVVLLNPLPSRLWNRTGLDLPAVRVRHRRPATRNTELAYVLPPMLAAAFGPDLGWVPLPTVGLTAHALRRWADGLMRAAPAGYDAVLVPASGTLASPFAPAAGAVPAAGAAAAPAAGAAPDPVGRAAAFLHTASPAARRLAVLCSPFDSLSPSLLRLLREEFVPGAGAADLADLLTGGLLDPGDPHALAFHPEARAALLAHLDRHDAWALRSALTQQLAAHGPGGTPTDLDPDGLPPDLVPFARASAGLLALLAPARRRGPVPAPGPVPVSEEGPQVRFPDPERSAALLVGFAEADGRHTSRRLAADLYGLRQVLMSPTGWGLPLTRCRMAFGLPGIGPEELFDGAEAEAPDTLLLYVQGTPFPDDPDRRWAEVLRGILHRRPAATTVVLLSMDGAPRTAQDLQESFPARNTVLVGREPHSPYDGFSIAGAVAAMAERGMPGGPDLLPVGRLFDYDPEHPGTDRELTAGPLTELALLRNRHAPAHLAPAAADTYSRLVQDLERTGADLRPELVAILSALVSFVHEYAPGPEVPERRLLLLADLEQFLGPALEVGAQEGADGTIALTRRPRGPAFRVPFSVQDPAHVPPGRSAFDVPPQTDPVRVLLLFQAVGRASGDRGHVLPGPDGRHSVVLTVPYHPAPPQPVVLSRPAGPGVVVRSAASVFGDAEPLPADLRQRLDDLYQQALLDSELADWAERTRFDRDEVVRWRWTSTAEVMTSYLPALERAVADARGPAGALPGLQLCLYVAEFPLVEDDTQQQQPWAEAADRLARTERYERSLARTPDAGLGVVLSDAVHAALVDRGHGELVLQYAESEHDDGAAGPVHCWYGIPGRSREQVAARLADGHPGDRSPRGGRLFHLAGEVAEELRVLGVRAGTVLFVQTPAGELETTADPDVLLAALLEVLGPGGTLVMSAATPENSYRRAAAEAARAGLGPEEAGELLAAVPAFDRERTPASPSAGVLAERLRRLPGSVRSDHPQHSFVARGPLAARIVSGQELEDPFGPESPVGRLRGAGALVLLLGVPPRHCLAWRPRGLTSPVPDRSFVRYPDGRTAWVEHAVVVPGPDVPELDGVILREAPGLARGVVADTDAVLVHLVAGSLLAERWQGGREP</sequence>
<evidence type="ECO:0000256" key="1">
    <source>
        <dbReference type="ARBA" id="ARBA00006383"/>
    </source>
</evidence>
<gene>
    <name evidence="5" type="ORF">Kpho01_01170</name>
</gene>
<dbReference type="EMBL" id="BSRX01000001">
    <property type="protein sequence ID" value="GLW52106.1"/>
    <property type="molecule type" value="Genomic_DNA"/>
</dbReference>
<organism evidence="5 6">
    <name type="scientific">Kitasatospora phosalacinea</name>
    <dbReference type="NCBI Taxonomy" id="2065"/>
    <lineage>
        <taxon>Bacteria</taxon>
        <taxon>Bacillati</taxon>
        <taxon>Actinomycetota</taxon>
        <taxon>Actinomycetes</taxon>
        <taxon>Kitasatosporales</taxon>
        <taxon>Streptomycetaceae</taxon>
        <taxon>Kitasatospora</taxon>
    </lineage>
</organism>
<dbReference type="GO" id="GO:0046677">
    <property type="term" value="P:response to antibiotic"/>
    <property type="evidence" value="ECO:0007669"/>
    <property type="project" value="InterPro"/>
</dbReference>
<evidence type="ECO:0000256" key="4">
    <source>
        <dbReference type="SAM" id="MobiDB-lite"/>
    </source>
</evidence>
<dbReference type="InterPro" id="IPR047738">
    <property type="entry name" value="SAV_2336-like_N"/>
</dbReference>
<comment type="caution">
    <text evidence="5">The sequence shown here is derived from an EMBL/GenBank/DDBJ whole genome shotgun (WGS) entry which is preliminary data.</text>
</comment>
<dbReference type="InterPro" id="IPR003679">
    <property type="entry name" value="Amioglycoside_AcTrfase"/>
</dbReference>
<feature type="compositionally biased region" description="Low complexity" evidence="4">
    <location>
        <begin position="48"/>
        <end position="73"/>
    </location>
</feature>
<evidence type="ECO:0000313" key="6">
    <source>
        <dbReference type="Proteomes" id="UP001165143"/>
    </source>
</evidence>
<dbReference type="GO" id="GO:0008080">
    <property type="term" value="F:N-acetyltransferase activity"/>
    <property type="evidence" value="ECO:0007669"/>
    <property type="project" value="InterPro"/>
</dbReference>
<dbReference type="Pfam" id="PF02522">
    <property type="entry name" value="Antibiotic_NAT"/>
    <property type="match status" value="1"/>
</dbReference>
<evidence type="ECO:0000313" key="5">
    <source>
        <dbReference type="EMBL" id="GLW52106.1"/>
    </source>
</evidence>
<keyword evidence="2" id="KW-0808">Transferase</keyword>
<feature type="compositionally biased region" description="Low complexity" evidence="4">
    <location>
        <begin position="81"/>
        <end position="96"/>
    </location>
</feature>
<dbReference type="InterPro" id="IPR028345">
    <property type="entry name" value="Antibiotic_NAT-like"/>
</dbReference>
<dbReference type="PANTHER" id="PTHR11104">
    <property type="entry name" value="AMINOGLYCOSIDE N3-ACETYLTRANSFERASE"/>
    <property type="match status" value="1"/>
</dbReference>
<feature type="region of interest" description="Disordered" evidence="4">
    <location>
        <begin position="34"/>
        <end position="109"/>
    </location>
</feature>
<accession>A0A9W6UJ78</accession>
<protein>
    <submittedName>
        <fullName evidence="5">Uncharacterized protein</fullName>
    </submittedName>
</protein>
<dbReference type="SUPFAM" id="SSF110710">
    <property type="entry name" value="TTHA0583/YokD-like"/>
    <property type="match status" value="1"/>
</dbReference>
<dbReference type="RefSeq" id="WP_051778601.1">
    <property type="nucleotide sequence ID" value="NZ_BSRX01000001.1"/>
</dbReference>
<proteinExistence type="inferred from homology"/>
<name>A0A9W6UJ78_9ACTN</name>
<dbReference type="PANTHER" id="PTHR11104:SF0">
    <property type="entry name" value="SPBETA PROPHAGE-DERIVED AMINOGLYCOSIDE N(3')-ACETYLTRANSFERASE-LIKE PROTEIN YOKD"/>
    <property type="match status" value="1"/>
</dbReference>
<dbReference type="OrthoDB" id="4495511at2"/>
<reference evidence="5" key="1">
    <citation type="submission" date="2023-02" db="EMBL/GenBank/DDBJ databases">
        <title>Kitasatospora phosalacinea NBRC 14362.</title>
        <authorList>
            <person name="Ichikawa N."/>
            <person name="Sato H."/>
            <person name="Tonouchi N."/>
        </authorList>
    </citation>
    <scope>NUCLEOTIDE SEQUENCE</scope>
    <source>
        <strain evidence="5">NBRC 14362</strain>
    </source>
</reference>
<dbReference type="NCBIfam" id="NF041121">
    <property type="entry name" value="SAV_2336_NTERM"/>
    <property type="match status" value="1"/>
</dbReference>
<dbReference type="Proteomes" id="UP001165143">
    <property type="component" value="Unassembled WGS sequence"/>
</dbReference>
<keyword evidence="3" id="KW-0012">Acyltransferase</keyword>